<evidence type="ECO:0000256" key="5">
    <source>
        <dbReference type="ARBA" id="ARBA00022692"/>
    </source>
</evidence>
<dbReference type="InterPro" id="IPR011250">
    <property type="entry name" value="OMP/PagP_B-barrel"/>
</dbReference>
<evidence type="ECO:0000256" key="4">
    <source>
        <dbReference type="ARBA" id="ARBA00022452"/>
    </source>
</evidence>
<dbReference type="InterPro" id="IPR006665">
    <property type="entry name" value="OmpA-like"/>
</dbReference>
<keyword evidence="3" id="KW-0813">Transport</keyword>
<dbReference type="Pfam" id="PF00691">
    <property type="entry name" value="OmpA"/>
    <property type="match status" value="1"/>
</dbReference>
<dbReference type="EMBL" id="PGGC01000073">
    <property type="protein sequence ID" value="PJG59281.1"/>
    <property type="molecule type" value="Genomic_DNA"/>
</dbReference>
<comment type="similarity">
    <text evidence="2">Belongs to the outer membrane OOP (TC 1.B.6) superfamily. OmpA family.</text>
</comment>
<dbReference type="InterPro" id="IPR036737">
    <property type="entry name" value="OmpA-like_sf"/>
</dbReference>
<gene>
    <name evidence="13" type="ORF">CUC53_08245</name>
</gene>
<dbReference type="PRINTS" id="PR01021">
    <property type="entry name" value="OMPADOMAIN"/>
</dbReference>
<sequence>MNLKIAPTLISLMIAATSSSVLAADNWYTGMGMGWAYANKLDNVDGLSFDKETTALNLFGGYRFTDHYAVELGYLYAGKGGVDGIDFKAQGATLSGLARLPLDKMFAVYAEGGAYFNHVNGNSNSDNSVVPLVGIGLTIKLTDLLDLQARSRYLWKLGDEQKTWQSDLFATTFELVMHPYRRSDVAPQPALTPAAPAAVFEAKEPTPTEKNFALSADVLFDFGQATLKPKGSAALNTLYQQIIDLNPKESSTVVIGYSDRIGHDGYNLNISDTRARIVADFLINKGLPASSVKIEGRGEANPITGSQCDSIKDKAQLAVCLAPDRRVEVRVSGLQNVEG</sequence>
<protein>
    <recommendedName>
        <fullName evidence="12">OmpA-like domain-containing protein</fullName>
    </recommendedName>
</protein>
<dbReference type="Proteomes" id="UP000235861">
    <property type="component" value="Unassembled WGS sequence"/>
</dbReference>
<evidence type="ECO:0000256" key="6">
    <source>
        <dbReference type="ARBA" id="ARBA00023065"/>
    </source>
</evidence>
<name>A0A2H9U5I5_9GAMM</name>
<evidence type="ECO:0000256" key="2">
    <source>
        <dbReference type="ARBA" id="ARBA00005710"/>
    </source>
</evidence>
<feature type="domain" description="OmpA-like" evidence="12">
    <location>
        <begin position="207"/>
        <end position="335"/>
    </location>
</feature>
<evidence type="ECO:0000313" key="13">
    <source>
        <dbReference type="EMBL" id="PJG59281.1"/>
    </source>
</evidence>
<dbReference type="CDD" id="cd07185">
    <property type="entry name" value="OmpA_C-like"/>
    <property type="match status" value="1"/>
</dbReference>
<evidence type="ECO:0000256" key="3">
    <source>
        <dbReference type="ARBA" id="ARBA00022448"/>
    </source>
</evidence>
<dbReference type="PANTHER" id="PTHR30329:SF21">
    <property type="entry name" value="LIPOPROTEIN YIAD-RELATED"/>
    <property type="match status" value="1"/>
</dbReference>
<dbReference type="GO" id="GO:0046930">
    <property type="term" value="C:pore complex"/>
    <property type="evidence" value="ECO:0007669"/>
    <property type="project" value="UniProtKB-KW"/>
</dbReference>
<accession>A0A2H9U5I5</accession>
<keyword evidence="7" id="KW-0626">Porin</keyword>
<dbReference type="InterPro" id="IPR050330">
    <property type="entry name" value="Bact_OuterMem_StrucFunc"/>
</dbReference>
<evidence type="ECO:0000256" key="10">
    <source>
        <dbReference type="PROSITE-ProRule" id="PRU00473"/>
    </source>
</evidence>
<dbReference type="AlphaFoldDB" id="A0A2H9U5I5"/>
<comment type="caution">
    <text evidence="13">The sequence shown here is derived from an EMBL/GenBank/DDBJ whole genome shotgun (WGS) entry which is preliminary data.</text>
</comment>
<proteinExistence type="inferred from homology"/>
<evidence type="ECO:0000256" key="1">
    <source>
        <dbReference type="ARBA" id="ARBA00004571"/>
    </source>
</evidence>
<keyword evidence="8 10" id="KW-0472">Membrane</keyword>
<dbReference type="Gene3D" id="2.40.160.20">
    <property type="match status" value="1"/>
</dbReference>
<reference evidence="13 14" key="1">
    <citation type="submission" date="2017-11" db="EMBL/GenBank/DDBJ databases">
        <title>Draft genome sequence of environmental isolate Aeromonas cavernicola sp. nov. MDC 2508.</title>
        <authorList>
            <person name="Colston S.M."/>
            <person name="Navarro A."/>
            <person name="Martinez-Murcia A.J."/>
            <person name="Graf J."/>
        </authorList>
    </citation>
    <scope>NUCLEOTIDE SEQUENCE [LARGE SCALE GENOMIC DNA]</scope>
    <source>
        <strain evidence="13 14">MDC 2508</strain>
    </source>
</reference>
<keyword evidence="14" id="KW-1185">Reference proteome</keyword>
<evidence type="ECO:0000256" key="8">
    <source>
        <dbReference type="ARBA" id="ARBA00023136"/>
    </source>
</evidence>
<dbReference type="Gene3D" id="3.30.1330.60">
    <property type="entry name" value="OmpA-like domain"/>
    <property type="match status" value="1"/>
</dbReference>
<dbReference type="SUPFAM" id="SSF103088">
    <property type="entry name" value="OmpA-like"/>
    <property type="match status" value="1"/>
</dbReference>
<dbReference type="GO" id="GO:0015288">
    <property type="term" value="F:porin activity"/>
    <property type="evidence" value="ECO:0007669"/>
    <property type="project" value="UniProtKB-KW"/>
</dbReference>
<dbReference type="GO" id="GO:0006811">
    <property type="term" value="P:monoatomic ion transport"/>
    <property type="evidence" value="ECO:0007669"/>
    <property type="project" value="UniProtKB-KW"/>
</dbReference>
<dbReference type="Pfam" id="PF01389">
    <property type="entry name" value="OmpA_membrane"/>
    <property type="match status" value="1"/>
</dbReference>
<keyword evidence="11" id="KW-0732">Signal</keyword>
<dbReference type="InterPro" id="IPR006664">
    <property type="entry name" value="OMP_bac"/>
</dbReference>
<dbReference type="PANTHER" id="PTHR30329">
    <property type="entry name" value="STATOR ELEMENT OF FLAGELLAR MOTOR COMPLEX"/>
    <property type="match status" value="1"/>
</dbReference>
<feature type="chain" id="PRO_5014151211" description="OmpA-like domain-containing protein" evidence="11">
    <location>
        <begin position="24"/>
        <end position="339"/>
    </location>
</feature>
<dbReference type="InterPro" id="IPR000498">
    <property type="entry name" value="OmpA-like_TM_dom"/>
</dbReference>
<feature type="signal peptide" evidence="11">
    <location>
        <begin position="1"/>
        <end position="23"/>
    </location>
</feature>
<keyword evidence="4" id="KW-1134">Transmembrane beta strand</keyword>
<dbReference type="GO" id="GO:0009279">
    <property type="term" value="C:cell outer membrane"/>
    <property type="evidence" value="ECO:0007669"/>
    <property type="project" value="UniProtKB-SubCell"/>
</dbReference>
<dbReference type="OrthoDB" id="1149075at2"/>
<keyword evidence="6" id="KW-0406">Ion transport</keyword>
<dbReference type="SUPFAM" id="SSF56925">
    <property type="entry name" value="OMPA-like"/>
    <property type="match status" value="1"/>
</dbReference>
<dbReference type="RefSeq" id="WP_100293705.1">
    <property type="nucleotide sequence ID" value="NZ_PGGC01000073.1"/>
</dbReference>
<evidence type="ECO:0000259" key="12">
    <source>
        <dbReference type="PROSITE" id="PS51123"/>
    </source>
</evidence>
<dbReference type="PROSITE" id="PS51123">
    <property type="entry name" value="OMPA_2"/>
    <property type="match status" value="1"/>
</dbReference>
<keyword evidence="9" id="KW-0998">Cell outer membrane</keyword>
<comment type="subcellular location">
    <subcellularLocation>
        <location evidence="1">Cell outer membrane</location>
        <topology evidence="1">Multi-pass membrane protein</topology>
    </subcellularLocation>
</comment>
<evidence type="ECO:0000256" key="9">
    <source>
        <dbReference type="ARBA" id="ARBA00023237"/>
    </source>
</evidence>
<evidence type="ECO:0000256" key="7">
    <source>
        <dbReference type="ARBA" id="ARBA00023114"/>
    </source>
</evidence>
<keyword evidence="5" id="KW-0812">Transmembrane</keyword>
<organism evidence="13 14">
    <name type="scientific">Aeromonas cavernicola</name>
    <dbReference type="NCBI Taxonomy" id="1006623"/>
    <lineage>
        <taxon>Bacteria</taxon>
        <taxon>Pseudomonadati</taxon>
        <taxon>Pseudomonadota</taxon>
        <taxon>Gammaproteobacteria</taxon>
        <taxon>Aeromonadales</taxon>
        <taxon>Aeromonadaceae</taxon>
        <taxon>Aeromonas</taxon>
    </lineage>
</organism>
<evidence type="ECO:0000313" key="14">
    <source>
        <dbReference type="Proteomes" id="UP000235861"/>
    </source>
</evidence>
<evidence type="ECO:0000256" key="11">
    <source>
        <dbReference type="SAM" id="SignalP"/>
    </source>
</evidence>